<evidence type="ECO:0000313" key="2">
    <source>
        <dbReference type="Proteomes" id="UP001060085"/>
    </source>
</evidence>
<organism evidence="1 2">
    <name type="scientific">Catharanthus roseus</name>
    <name type="common">Madagascar periwinkle</name>
    <name type="synonym">Vinca rosea</name>
    <dbReference type="NCBI Taxonomy" id="4058"/>
    <lineage>
        <taxon>Eukaryota</taxon>
        <taxon>Viridiplantae</taxon>
        <taxon>Streptophyta</taxon>
        <taxon>Embryophyta</taxon>
        <taxon>Tracheophyta</taxon>
        <taxon>Spermatophyta</taxon>
        <taxon>Magnoliopsida</taxon>
        <taxon>eudicotyledons</taxon>
        <taxon>Gunneridae</taxon>
        <taxon>Pentapetalae</taxon>
        <taxon>asterids</taxon>
        <taxon>lamiids</taxon>
        <taxon>Gentianales</taxon>
        <taxon>Apocynaceae</taxon>
        <taxon>Rauvolfioideae</taxon>
        <taxon>Vinceae</taxon>
        <taxon>Catharanthinae</taxon>
        <taxon>Catharanthus</taxon>
    </lineage>
</organism>
<sequence>MKRCEKTFILLSVDGENVNYNVLNPSLCEDGVLVLQKHWRKDFHVRHYFFSLVVVLVISVLINVCLILEQVVMEISNEASLDGTVVASEEDAFSLYNDYAFRLGFSVRKGKQKFKARSITKYLKQFYCYKQGKKCEKGKGERSYTKVDIRTDCKAMIEFRLNDESGWTIPGIIFLMKSFLNGGGTQIWEIFIALSRGSSRVGDSEKVNKKDIACSSIWRRNMLRKFLDLIFANELNMNAQECIEEGFRIMKNKIIAEVGPFYIDNLENESGSSNIKDLVGRRAKREHNCNQEKGKRKSALTHASRIKTAMQLSMNNEALGRVVNAPSSRFELSFGISNCSDVEPSSTLQIFINFM</sequence>
<dbReference type="EMBL" id="CM044704">
    <property type="protein sequence ID" value="KAI5667073.1"/>
    <property type="molecule type" value="Genomic_DNA"/>
</dbReference>
<accession>A0ACC0B3J1</accession>
<gene>
    <name evidence="1" type="ORF">M9H77_16926</name>
</gene>
<evidence type="ECO:0000313" key="1">
    <source>
        <dbReference type="EMBL" id="KAI5667073.1"/>
    </source>
</evidence>
<dbReference type="Proteomes" id="UP001060085">
    <property type="component" value="Linkage Group LG04"/>
</dbReference>
<name>A0ACC0B3J1_CATRO</name>
<keyword evidence="2" id="KW-1185">Reference proteome</keyword>
<protein>
    <submittedName>
        <fullName evidence="1">Uncharacterized protein</fullName>
    </submittedName>
</protein>
<reference evidence="2" key="1">
    <citation type="journal article" date="2023" name="Nat. Plants">
        <title>Single-cell RNA sequencing provides a high-resolution roadmap for understanding the multicellular compartmentation of specialized metabolism.</title>
        <authorList>
            <person name="Sun S."/>
            <person name="Shen X."/>
            <person name="Li Y."/>
            <person name="Li Y."/>
            <person name="Wang S."/>
            <person name="Li R."/>
            <person name="Zhang H."/>
            <person name="Shen G."/>
            <person name="Guo B."/>
            <person name="Wei J."/>
            <person name="Xu J."/>
            <person name="St-Pierre B."/>
            <person name="Chen S."/>
            <person name="Sun C."/>
        </authorList>
    </citation>
    <scope>NUCLEOTIDE SEQUENCE [LARGE SCALE GENOMIC DNA]</scope>
</reference>
<proteinExistence type="predicted"/>
<comment type="caution">
    <text evidence="1">The sequence shown here is derived from an EMBL/GenBank/DDBJ whole genome shotgun (WGS) entry which is preliminary data.</text>
</comment>